<dbReference type="AlphaFoldDB" id="A0A377G748"/>
<dbReference type="Proteomes" id="UP000254554">
    <property type="component" value="Unassembled WGS sequence"/>
</dbReference>
<gene>
    <name evidence="1" type="ORF">NCTC11370_00611</name>
</gene>
<dbReference type="GeneID" id="93292761"/>
<dbReference type="EMBL" id="UGGT01000001">
    <property type="protein sequence ID" value="STO20553.1"/>
    <property type="molecule type" value="Genomic_DNA"/>
</dbReference>
<sequence length="88" mass="10063">MSQNWPTRDKDLQAARVIMEEYASDRESDTLGLFEIVVNQAEKKMSFQLSGWVVILAKHFNSIYGVSQGDFVTRQVITRCLTQGQTLH</sequence>
<organism evidence="1 2">
    <name type="scientific">Fluoribacter dumoffii</name>
    <dbReference type="NCBI Taxonomy" id="463"/>
    <lineage>
        <taxon>Bacteria</taxon>
        <taxon>Pseudomonadati</taxon>
        <taxon>Pseudomonadota</taxon>
        <taxon>Gammaproteobacteria</taxon>
        <taxon>Legionellales</taxon>
        <taxon>Legionellaceae</taxon>
        <taxon>Fluoribacter</taxon>
    </lineage>
</organism>
<accession>A0A377G748</accession>
<proteinExistence type="predicted"/>
<keyword evidence="2" id="KW-1185">Reference proteome</keyword>
<dbReference type="STRING" id="1094715.GCA_000236165_01810"/>
<evidence type="ECO:0000313" key="1">
    <source>
        <dbReference type="EMBL" id="STO20553.1"/>
    </source>
</evidence>
<evidence type="ECO:0000313" key="2">
    <source>
        <dbReference type="Proteomes" id="UP000254554"/>
    </source>
</evidence>
<dbReference type="OrthoDB" id="5647017at2"/>
<protein>
    <submittedName>
        <fullName evidence="1">Uncharacterized protein</fullName>
    </submittedName>
</protein>
<name>A0A377G748_9GAMM</name>
<dbReference type="RefSeq" id="WP_010652760.1">
    <property type="nucleotide sequence ID" value="NZ_JAPHOO010000002.1"/>
</dbReference>
<reference evidence="1 2" key="1">
    <citation type="submission" date="2018-06" db="EMBL/GenBank/DDBJ databases">
        <authorList>
            <consortium name="Pathogen Informatics"/>
            <person name="Doyle S."/>
        </authorList>
    </citation>
    <scope>NUCLEOTIDE SEQUENCE [LARGE SCALE GENOMIC DNA]</scope>
    <source>
        <strain evidence="1 2">NCTC11370</strain>
    </source>
</reference>